<name>A0A4R6NBY1_9BURK</name>
<dbReference type="AlphaFoldDB" id="A0A4R6NBY1"/>
<gene>
    <name evidence="1" type="ORF">DFR39_101514</name>
</gene>
<evidence type="ECO:0000313" key="1">
    <source>
        <dbReference type="EMBL" id="TDP13040.1"/>
    </source>
</evidence>
<accession>A0A4R6NBY1</accession>
<dbReference type="RefSeq" id="WP_133601956.1">
    <property type="nucleotide sequence ID" value="NZ_SNXE01000001.1"/>
</dbReference>
<dbReference type="Proteomes" id="UP000295357">
    <property type="component" value="Unassembled WGS sequence"/>
</dbReference>
<sequence length="415" mass="45211">MRSFLKYLGWTLLVLVLALFVAVGLGVQTRPLVPPPPAAISPADVEQAKHFLRRNDPRQLAPGSLGTLRVSEQELGLLLAYLSSRHPQAAAQARLTAGAAELEASWALGGPFWLNVRARLEEDAGLPALRDLRLGALPVPDGLAAWLREQLLTRLAMNEELRLARQLLRHVSVRPGQLQLVYEWRHDSYRRLLDSLMPAAEQARLQAYHQALHRLSRQWRGPVSLSQVLPPLFALAAERSATGDATAENRALLLVLAAQASGRGLGTLLPAARSWPRPVVEFSLHGRPDFPMHWLISAALSAHAGGPLADAIGLYKEIADSRDGSGFSFNDIAADRAGSRLGLLAVQQPQRLQQRLASGVAESALLPDVSDLPEYLSAAEFRQRYGEIGSPAYQAMQQSIETRLDASPLLAPLLP</sequence>
<dbReference type="EMBL" id="SNXE01000001">
    <property type="protein sequence ID" value="TDP13040.1"/>
    <property type="molecule type" value="Genomic_DNA"/>
</dbReference>
<protein>
    <submittedName>
        <fullName evidence="1">Uncharacterized protein</fullName>
    </submittedName>
</protein>
<evidence type="ECO:0000313" key="2">
    <source>
        <dbReference type="Proteomes" id="UP000295357"/>
    </source>
</evidence>
<reference evidence="1 2" key="1">
    <citation type="submission" date="2019-03" db="EMBL/GenBank/DDBJ databases">
        <title>Genomic Encyclopedia of Type Strains, Phase IV (KMG-IV): sequencing the most valuable type-strain genomes for metagenomic binning, comparative biology and taxonomic classification.</title>
        <authorList>
            <person name="Goeker M."/>
        </authorList>
    </citation>
    <scope>NUCLEOTIDE SEQUENCE [LARGE SCALE GENOMIC DNA]</scope>
    <source>
        <strain evidence="1 2">DSM 25082</strain>
    </source>
</reference>
<organism evidence="1 2">
    <name type="scientific">Roseateles asaccharophilus</name>
    <dbReference type="NCBI Taxonomy" id="582607"/>
    <lineage>
        <taxon>Bacteria</taxon>
        <taxon>Pseudomonadati</taxon>
        <taxon>Pseudomonadota</taxon>
        <taxon>Betaproteobacteria</taxon>
        <taxon>Burkholderiales</taxon>
        <taxon>Sphaerotilaceae</taxon>
        <taxon>Roseateles</taxon>
    </lineage>
</organism>
<keyword evidence="2" id="KW-1185">Reference proteome</keyword>
<proteinExistence type="predicted"/>
<comment type="caution">
    <text evidence="1">The sequence shown here is derived from an EMBL/GenBank/DDBJ whole genome shotgun (WGS) entry which is preliminary data.</text>
</comment>
<dbReference type="OrthoDB" id="9997at2"/>